<feature type="non-terminal residue" evidence="2">
    <location>
        <position position="175"/>
    </location>
</feature>
<gene>
    <name evidence="2" type="ORF">IWX46DRAFT_664518</name>
</gene>
<accession>A0ABR1LS01</accession>
<evidence type="ECO:0000313" key="3">
    <source>
        <dbReference type="Proteomes" id="UP001365128"/>
    </source>
</evidence>
<name>A0ABR1LS01_9PEZI</name>
<feature type="compositionally biased region" description="Polar residues" evidence="1">
    <location>
        <begin position="165"/>
        <end position="175"/>
    </location>
</feature>
<feature type="compositionally biased region" description="Low complexity" evidence="1">
    <location>
        <begin position="14"/>
        <end position="26"/>
    </location>
</feature>
<keyword evidence="3" id="KW-1185">Reference proteome</keyword>
<dbReference type="Proteomes" id="UP001365128">
    <property type="component" value="Unassembled WGS sequence"/>
</dbReference>
<protein>
    <submittedName>
        <fullName evidence="2">Uncharacterized protein</fullName>
    </submittedName>
</protein>
<dbReference type="EMBL" id="JBBPDW010000031">
    <property type="protein sequence ID" value="KAK7537955.1"/>
    <property type="molecule type" value="Genomic_DNA"/>
</dbReference>
<evidence type="ECO:0000313" key="2">
    <source>
        <dbReference type="EMBL" id="KAK7537955.1"/>
    </source>
</evidence>
<evidence type="ECO:0000256" key="1">
    <source>
        <dbReference type="SAM" id="MobiDB-lite"/>
    </source>
</evidence>
<proteinExistence type="predicted"/>
<feature type="region of interest" description="Disordered" evidence="1">
    <location>
        <begin position="145"/>
        <end position="175"/>
    </location>
</feature>
<comment type="caution">
    <text evidence="2">The sequence shown here is derived from an EMBL/GenBank/DDBJ whole genome shotgun (WGS) entry which is preliminary data.</text>
</comment>
<reference evidence="2 3" key="1">
    <citation type="submission" date="2024-04" db="EMBL/GenBank/DDBJ databases">
        <title>Phyllosticta paracitricarpa is synonymous to the EU quarantine fungus P. citricarpa based on phylogenomic analyses.</title>
        <authorList>
            <consortium name="Lawrence Berkeley National Laboratory"/>
            <person name="Van Ingen-Buijs V.A."/>
            <person name="Van Westerhoven A.C."/>
            <person name="Haridas S."/>
            <person name="Skiadas P."/>
            <person name="Martin F."/>
            <person name="Groenewald J.Z."/>
            <person name="Crous P.W."/>
            <person name="Seidl M.F."/>
        </authorList>
    </citation>
    <scope>NUCLEOTIDE SEQUENCE [LARGE SCALE GENOMIC DNA]</scope>
    <source>
        <strain evidence="2 3">CBS 122670</strain>
    </source>
</reference>
<organism evidence="2 3">
    <name type="scientific">Phyllosticta citricarpa</name>
    <dbReference type="NCBI Taxonomy" id="55181"/>
    <lineage>
        <taxon>Eukaryota</taxon>
        <taxon>Fungi</taxon>
        <taxon>Dikarya</taxon>
        <taxon>Ascomycota</taxon>
        <taxon>Pezizomycotina</taxon>
        <taxon>Dothideomycetes</taxon>
        <taxon>Dothideomycetes incertae sedis</taxon>
        <taxon>Botryosphaeriales</taxon>
        <taxon>Phyllostictaceae</taxon>
        <taxon>Phyllosticta</taxon>
    </lineage>
</organism>
<sequence>MGTPFRPAAPCPTWPAATLPPATLPTSHHSTRAAAGGEPATSYKSRLALAGQTAAGDGPATSYKSRLALAGQTAAGDGPAISYKSRLALAGRAISDPARALLFPTPPSRVSGLSLRNSATNRWCLSSTTAVLACFTPVRQHLGSARRLDSPSSTRLERNSRSHRQTMTQSYSACV</sequence>
<feature type="region of interest" description="Disordered" evidence="1">
    <location>
        <begin position="1"/>
        <end position="38"/>
    </location>
</feature>